<feature type="domain" description="HTH lysR-type" evidence="5">
    <location>
        <begin position="4"/>
        <end position="62"/>
    </location>
</feature>
<evidence type="ECO:0000256" key="2">
    <source>
        <dbReference type="ARBA" id="ARBA00023015"/>
    </source>
</evidence>
<gene>
    <name evidence="6" type="ORF">GCM10023081_32170</name>
</gene>
<evidence type="ECO:0000256" key="1">
    <source>
        <dbReference type="ARBA" id="ARBA00009437"/>
    </source>
</evidence>
<name>A0ABP7CNJ8_9MICC</name>
<dbReference type="PANTHER" id="PTHR30346">
    <property type="entry name" value="TRANSCRIPTIONAL DUAL REGULATOR HCAR-RELATED"/>
    <property type="match status" value="1"/>
</dbReference>
<reference evidence="7" key="1">
    <citation type="journal article" date="2019" name="Int. J. Syst. Evol. Microbiol.">
        <title>The Global Catalogue of Microorganisms (GCM) 10K type strain sequencing project: providing services to taxonomists for standard genome sequencing and annotation.</title>
        <authorList>
            <consortium name="The Broad Institute Genomics Platform"/>
            <consortium name="The Broad Institute Genome Sequencing Center for Infectious Disease"/>
            <person name="Wu L."/>
            <person name="Ma J."/>
        </authorList>
    </citation>
    <scope>NUCLEOTIDE SEQUENCE [LARGE SCALE GENOMIC DNA]</scope>
    <source>
        <strain evidence="7">JCM 30742</strain>
    </source>
</reference>
<evidence type="ECO:0000313" key="7">
    <source>
        <dbReference type="Proteomes" id="UP001500752"/>
    </source>
</evidence>
<evidence type="ECO:0000313" key="6">
    <source>
        <dbReference type="EMBL" id="GAA3692247.1"/>
    </source>
</evidence>
<dbReference type="Pfam" id="PF03466">
    <property type="entry name" value="LysR_substrate"/>
    <property type="match status" value="1"/>
</dbReference>
<dbReference type="SUPFAM" id="SSF46785">
    <property type="entry name" value="Winged helix' DNA-binding domain"/>
    <property type="match status" value="1"/>
</dbReference>
<keyword evidence="4" id="KW-0804">Transcription</keyword>
<dbReference type="PRINTS" id="PR00039">
    <property type="entry name" value="HTHLYSR"/>
</dbReference>
<sequence length="296" mass="32301">MPEITLRQLQYYVRVIEHGSVTAAAAACHISQAAVSMAISQLERSLETDLLIRSRSKRVAPTPAGREFAAHARAVLARVAEAEEAMTDHRDLMRGPLNIGFAQSISPRLMPVLAEHFTTRYPEVELGFREGAPSEIQDAVRDGHLDFALVYELQAAPDLTPVRLIDIHLHVMLPATHPLAGEPGIHLAQVIGEPAVLLDVPPTIERLTSIVSDLGLRMDVRWRSSNMETIRCMVARGLGYSLINSVPATGATFDGRTVVYLPVLDAVQGNALVGVLPSEHRPSRRVEEALEALRSA</sequence>
<keyword evidence="7" id="KW-1185">Reference proteome</keyword>
<dbReference type="Gene3D" id="1.10.10.10">
    <property type="entry name" value="Winged helix-like DNA-binding domain superfamily/Winged helix DNA-binding domain"/>
    <property type="match status" value="1"/>
</dbReference>
<evidence type="ECO:0000256" key="4">
    <source>
        <dbReference type="ARBA" id="ARBA00023163"/>
    </source>
</evidence>
<dbReference type="Gene3D" id="3.40.190.10">
    <property type="entry name" value="Periplasmic binding protein-like II"/>
    <property type="match status" value="2"/>
</dbReference>
<protein>
    <submittedName>
        <fullName evidence="6">LysR family transcriptional regulator</fullName>
    </submittedName>
</protein>
<dbReference type="Pfam" id="PF00126">
    <property type="entry name" value="HTH_1"/>
    <property type="match status" value="1"/>
</dbReference>
<keyword evidence="2" id="KW-0805">Transcription regulation</keyword>
<comment type="similarity">
    <text evidence="1">Belongs to the LysR transcriptional regulatory family.</text>
</comment>
<dbReference type="InterPro" id="IPR036388">
    <property type="entry name" value="WH-like_DNA-bd_sf"/>
</dbReference>
<dbReference type="EMBL" id="BAABEO010000020">
    <property type="protein sequence ID" value="GAA3692247.1"/>
    <property type="molecule type" value="Genomic_DNA"/>
</dbReference>
<dbReference type="Proteomes" id="UP001500752">
    <property type="component" value="Unassembled WGS sequence"/>
</dbReference>
<dbReference type="PROSITE" id="PS50931">
    <property type="entry name" value="HTH_LYSR"/>
    <property type="match status" value="1"/>
</dbReference>
<keyword evidence="3" id="KW-0238">DNA-binding</keyword>
<dbReference type="InterPro" id="IPR005119">
    <property type="entry name" value="LysR_subst-bd"/>
</dbReference>
<dbReference type="SUPFAM" id="SSF53850">
    <property type="entry name" value="Periplasmic binding protein-like II"/>
    <property type="match status" value="1"/>
</dbReference>
<evidence type="ECO:0000256" key="3">
    <source>
        <dbReference type="ARBA" id="ARBA00023125"/>
    </source>
</evidence>
<evidence type="ECO:0000259" key="5">
    <source>
        <dbReference type="PROSITE" id="PS50931"/>
    </source>
</evidence>
<comment type="caution">
    <text evidence="6">The sequence shown here is derived from an EMBL/GenBank/DDBJ whole genome shotgun (WGS) entry which is preliminary data.</text>
</comment>
<dbReference type="PANTHER" id="PTHR30346:SF0">
    <property type="entry name" value="HCA OPERON TRANSCRIPTIONAL ACTIVATOR HCAR"/>
    <property type="match status" value="1"/>
</dbReference>
<organism evidence="6 7">
    <name type="scientific">Arthrobacter ginkgonis</name>
    <dbReference type="NCBI Taxonomy" id="1630594"/>
    <lineage>
        <taxon>Bacteria</taxon>
        <taxon>Bacillati</taxon>
        <taxon>Actinomycetota</taxon>
        <taxon>Actinomycetes</taxon>
        <taxon>Micrococcales</taxon>
        <taxon>Micrococcaceae</taxon>
        <taxon>Arthrobacter</taxon>
    </lineage>
</organism>
<dbReference type="RefSeq" id="WP_345152320.1">
    <property type="nucleotide sequence ID" value="NZ_BAABEO010000020.1"/>
</dbReference>
<accession>A0ABP7CNJ8</accession>
<dbReference type="InterPro" id="IPR000847">
    <property type="entry name" value="LysR_HTH_N"/>
</dbReference>
<dbReference type="PROSITE" id="PS51257">
    <property type="entry name" value="PROKAR_LIPOPROTEIN"/>
    <property type="match status" value="1"/>
</dbReference>
<proteinExistence type="inferred from homology"/>
<dbReference type="InterPro" id="IPR036390">
    <property type="entry name" value="WH_DNA-bd_sf"/>
</dbReference>